<reference evidence="2 3" key="1">
    <citation type="submission" date="2010-01" db="EMBL/GenBank/DDBJ databases">
        <authorList>
            <person name="Weinstock G."/>
            <person name="Sodergren E."/>
            <person name="Clifton S."/>
            <person name="Fulton L."/>
            <person name="Fulton B."/>
            <person name="Courtney L."/>
            <person name="Fronick C."/>
            <person name="Harrison M."/>
            <person name="Strong C."/>
            <person name="Farmer C."/>
            <person name="Delahaunty K."/>
            <person name="Markovic C."/>
            <person name="Hall O."/>
            <person name="Minx P."/>
            <person name="Tomlinson C."/>
            <person name="Mitreva M."/>
            <person name="Nelson J."/>
            <person name="Hou S."/>
            <person name="Wollam A."/>
            <person name="Pepin K.H."/>
            <person name="Johnson M."/>
            <person name="Bhonagiri V."/>
            <person name="Nash W.E."/>
            <person name="Warren W."/>
            <person name="Chinwalla A."/>
            <person name="Mardis E.R."/>
            <person name="Wilson R.K."/>
        </authorList>
    </citation>
    <scope>NUCLEOTIDE SEQUENCE [LARGE SCALE GENOMIC DNA]</scope>
    <source>
        <strain evidence="2 3">DSM 13479</strain>
    </source>
</reference>
<dbReference type="SUPFAM" id="SSF51569">
    <property type="entry name" value="Aldolase"/>
    <property type="match status" value="1"/>
</dbReference>
<dbReference type="EMBL" id="ACIO01001052">
    <property type="protein sequence ID" value="EFC94550.1"/>
    <property type="molecule type" value="Genomic_DNA"/>
</dbReference>
<evidence type="ECO:0000313" key="2">
    <source>
        <dbReference type="EMBL" id="EFC94550.1"/>
    </source>
</evidence>
<dbReference type="Pfam" id="PF01116">
    <property type="entry name" value="F_bP_aldolase"/>
    <property type="match status" value="1"/>
</dbReference>
<dbReference type="InterPro" id="IPR050246">
    <property type="entry name" value="Class_II_FBP_aldolase"/>
</dbReference>
<dbReference type="GO" id="GO:0016832">
    <property type="term" value="F:aldehyde-lyase activity"/>
    <property type="evidence" value="ECO:0007669"/>
    <property type="project" value="InterPro"/>
</dbReference>
<dbReference type="Gene3D" id="3.20.20.70">
    <property type="entry name" value="Aldolase class I"/>
    <property type="match status" value="1"/>
</dbReference>
<name>D3AUF5_9FIRM</name>
<comment type="cofactor">
    <cofactor evidence="1">
        <name>Zn(2+)</name>
        <dbReference type="ChEBI" id="CHEBI:29105"/>
    </cofactor>
</comment>
<evidence type="ECO:0008006" key="4">
    <source>
        <dbReference type="Google" id="ProtNLM"/>
    </source>
</evidence>
<proteinExistence type="predicted"/>
<sequence length="166" mass="18213">MEFTNPGAAKRFVALTGCDSLAVSAGTSHGGVKAAENLPLHMEVLERIQAELPGFPLVLHGAASLPMHLIEAVNEQGGRVEVMKNCSESSIRRSAEYGVCKANMDVDNFLAFTGAVRRVLNEQPDKYDPRVYLKQGKNAWKKEVMWKMSQVTGSSGHNWVKEGVRQ</sequence>
<dbReference type="PANTHER" id="PTHR30304">
    <property type="entry name" value="D-TAGATOSE-1,6-BISPHOSPHATE ALDOLASE"/>
    <property type="match status" value="1"/>
</dbReference>
<protein>
    <recommendedName>
        <fullName evidence="4">Fructose-bisphosphate aldolase</fullName>
    </recommendedName>
</protein>
<dbReference type="GO" id="GO:0005975">
    <property type="term" value="P:carbohydrate metabolic process"/>
    <property type="evidence" value="ECO:0007669"/>
    <property type="project" value="InterPro"/>
</dbReference>
<dbReference type="InterPro" id="IPR000771">
    <property type="entry name" value="FBA_II"/>
</dbReference>
<dbReference type="Proteomes" id="UP000004968">
    <property type="component" value="Unassembled WGS sequence"/>
</dbReference>
<dbReference type="HOGENOM" id="CLU_1600462_0_0_9"/>
<evidence type="ECO:0000256" key="1">
    <source>
        <dbReference type="ARBA" id="ARBA00001947"/>
    </source>
</evidence>
<comment type="caution">
    <text evidence="2">The sequence shown here is derived from an EMBL/GenBank/DDBJ whole genome shotgun (WGS) entry which is preliminary data.</text>
</comment>
<evidence type="ECO:0000313" key="3">
    <source>
        <dbReference type="Proteomes" id="UP000004968"/>
    </source>
</evidence>
<organism evidence="2 3">
    <name type="scientific">Hungatella hathewayi DSM 13479</name>
    <dbReference type="NCBI Taxonomy" id="566550"/>
    <lineage>
        <taxon>Bacteria</taxon>
        <taxon>Bacillati</taxon>
        <taxon>Bacillota</taxon>
        <taxon>Clostridia</taxon>
        <taxon>Lachnospirales</taxon>
        <taxon>Lachnospiraceae</taxon>
        <taxon>Hungatella</taxon>
    </lineage>
</organism>
<dbReference type="InterPro" id="IPR013785">
    <property type="entry name" value="Aldolase_TIM"/>
</dbReference>
<gene>
    <name evidence="2" type="ORF">CLOSTHATH_07270</name>
</gene>
<dbReference type="PANTHER" id="PTHR30304:SF0">
    <property type="entry name" value="D-TAGATOSE-1,6-BISPHOSPHATE ALDOLASE SUBUNIT GATY-RELATED"/>
    <property type="match status" value="1"/>
</dbReference>
<dbReference type="GO" id="GO:0008270">
    <property type="term" value="F:zinc ion binding"/>
    <property type="evidence" value="ECO:0007669"/>
    <property type="project" value="InterPro"/>
</dbReference>
<accession>D3AUF5</accession>
<dbReference type="AlphaFoldDB" id="D3AUF5"/>